<organism evidence="1 2">
    <name type="scientific">Sphingobacterium deserti</name>
    <dbReference type="NCBI Taxonomy" id="1229276"/>
    <lineage>
        <taxon>Bacteria</taxon>
        <taxon>Pseudomonadati</taxon>
        <taxon>Bacteroidota</taxon>
        <taxon>Sphingobacteriia</taxon>
        <taxon>Sphingobacteriales</taxon>
        <taxon>Sphingobacteriaceae</taxon>
        <taxon>Sphingobacterium</taxon>
    </lineage>
</organism>
<gene>
    <name evidence="1" type="ORF">DI53_3481</name>
</gene>
<dbReference type="STRING" id="1229276.DI53_3481"/>
<dbReference type="AlphaFoldDB" id="A0A0B8SYZ7"/>
<dbReference type="eggNOG" id="COG0189">
    <property type="taxonomic scope" value="Bacteria"/>
</dbReference>
<reference evidence="2" key="1">
    <citation type="submission" date="2014-04" db="EMBL/GenBank/DDBJ databases">
        <title>Whole-Genome optical mapping and complete genome sequence of Sphingobacterium deserti sp. nov., a new spaces isolated from desert in the west of China.</title>
        <authorList>
            <person name="Teng C."/>
            <person name="Zhou Z."/>
            <person name="Li X."/>
            <person name="Chen M."/>
            <person name="Lin M."/>
            <person name="Wang L."/>
            <person name="Su S."/>
            <person name="Zhang C."/>
            <person name="Zhang W."/>
        </authorList>
    </citation>
    <scope>NUCLEOTIDE SEQUENCE [LARGE SCALE GENOMIC DNA]</scope>
    <source>
        <strain evidence="2">ACCC05744</strain>
    </source>
</reference>
<dbReference type="SUPFAM" id="SSF56059">
    <property type="entry name" value="Glutathione synthetase ATP-binding domain-like"/>
    <property type="match status" value="1"/>
</dbReference>
<name>A0A0B8SYZ7_9SPHI</name>
<dbReference type="Gene3D" id="3.30.470.20">
    <property type="entry name" value="ATP-grasp fold, B domain"/>
    <property type="match status" value="1"/>
</dbReference>
<proteinExistence type="predicted"/>
<dbReference type="PATRIC" id="fig|1229276.3.peg.3596"/>
<sequence length="333" mass="39234">MKVLIISQNFDVTTDLVIKWLIRFNIKFLRLNLGDVVTVKRMEIRNEGFDFVIDKNGVEINSNEILSVWYRKGNIFFENVFESVLQTTSWNKEDESYIIQIKKFLKGEMSTLTEFFYDLVENRYRSIGKRSNSRNNKLIHLMHANNCGFFIPDTFIETSKKRVTKYLNSNHVTKAIRDGIFLQNDGGYVRYVMYTQLLENISSLTLSEDFFPSLIQPKINKKYELRVFYLKGKIFSMAIFSQDSTKTKVDFRRYDHQNPNRCVPYKLKHDDEIKIRNFMTLSNLNTGSLDFIVSSCGKLYFLEVNPVGQFGMVSYPCNYFIEREIAKELSLIY</sequence>
<dbReference type="Proteomes" id="UP000031802">
    <property type="component" value="Unassembled WGS sequence"/>
</dbReference>
<dbReference type="EMBL" id="JJMU01000065">
    <property type="protein sequence ID" value="KGE12742.1"/>
    <property type="molecule type" value="Genomic_DNA"/>
</dbReference>
<accession>A0A0B8SYZ7</accession>
<evidence type="ECO:0000313" key="2">
    <source>
        <dbReference type="Proteomes" id="UP000031802"/>
    </source>
</evidence>
<reference evidence="1 2" key="2">
    <citation type="journal article" date="2015" name="PLoS ONE">
        <title>Whole-Genome Optical Mapping and Finished Genome Sequence of Sphingobacterium deserti sp. nov., a New Species Isolated from the Western Desert of China.</title>
        <authorList>
            <person name="Teng C."/>
            <person name="Zhou Z."/>
            <person name="Molnar I."/>
            <person name="Li X."/>
            <person name="Tang R."/>
            <person name="Chen M."/>
            <person name="Wang L."/>
            <person name="Su S."/>
            <person name="Zhang W."/>
            <person name="Lin M."/>
        </authorList>
    </citation>
    <scope>NUCLEOTIDE SEQUENCE [LARGE SCALE GENOMIC DNA]</scope>
    <source>
        <strain evidence="2">ACCC05744</strain>
    </source>
</reference>
<protein>
    <submittedName>
        <fullName evidence="1">ATP-grasp fold domain-containing protein</fullName>
    </submittedName>
</protein>
<keyword evidence="2" id="KW-1185">Reference proteome</keyword>
<dbReference type="InterPro" id="IPR026455">
    <property type="entry name" value="GRASP_w_spasm"/>
</dbReference>
<comment type="caution">
    <text evidence="1">The sequence shown here is derived from an EMBL/GenBank/DDBJ whole genome shotgun (WGS) entry which is preliminary data.</text>
</comment>
<evidence type="ECO:0000313" key="1">
    <source>
        <dbReference type="EMBL" id="KGE12742.1"/>
    </source>
</evidence>
<dbReference type="RefSeq" id="WP_052072523.1">
    <property type="nucleotide sequence ID" value="NZ_JJMU01000065.1"/>
</dbReference>
<dbReference type="OrthoDB" id="583309at2"/>
<dbReference type="NCBIfam" id="TIGR04192">
    <property type="entry name" value="GRASP_w_spasm"/>
    <property type="match status" value="1"/>
</dbReference>